<evidence type="ECO:0000313" key="2">
    <source>
        <dbReference type="Proteomes" id="UP000062317"/>
    </source>
</evidence>
<sequence>MKTPICLGDTTTHGGVVKTASSTFDLDGRKVALLHDVVSCPEHGDNPIVECGEGYSESGRKWVVHMCRTQCGSQVIARSTGMKIA</sequence>
<keyword evidence="2" id="KW-1185">Reference proteome</keyword>
<dbReference type="EMBL" id="LPEQ01000136">
    <property type="protein sequence ID" value="KVV38091.1"/>
    <property type="molecule type" value="Genomic_DNA"/>
</dbReference>
<proteinExistence type="predicted"/>
<comment type="caution">
    <text evidence="1">The sequence shown here is derived from an EMBL/GenBank/DDBJ whole genome shotgun (WGS) entry which is preliminary data.</text>
</comment>
<evidence type="ECO:0000313" key="1">
    <source>
        <dbReference type="EMBL" id="KVV38091.1"/>
    </source>
</evidence>
<dbReference type="Proteomes" id="UP000062317">
    <property type="component" value="Unassembled WGS sequence"/>
</dbReference>
<reference evidence="1 2" key="1">
    <citation type="submission" date="2015-11" db="EMBL/GenBank/DDBJ databases">
        <title>Expanding the genomic diversity of Burkholderia species for the development of highly accurate diagnostics.</title>
        <authorList>
            <person name="Sahl J."/>
            <person name="Keim P."/>
            <person name="Wagner D."/>
        </authorList>
    </citation>
    <scope>NUCLEOTIDE SEQUENCE [LARGE SCALE GENOMIC DNA]</scope>
    <source>
        <strain evidence="1 2">MSMB1301WGS</strain>
    </source>
</reference>
<name>A0A106E0I8_9BURK</name>
<gene>
    <name evidence="1" type="ORF">WT27_01655</name>
</gene>
<dbReference type="AlphaFoldDB" id="A0A106E0I8"/>
<dbReference type="CDD" id="cd14744">
    <property type="entry name" value="PAAR_CT_2"/>
    <property type="match status" value="1"/>
</dbReference>
<evidence type="ECO:0008006" key="3">
    <source>
        <dbReference type="Google" id="ProtNLM"/>
    </source>
</evidence>
<dbReference type="Pfam" id="PF05488">
    <property type="entry name" value="PAAR_motif"/>
    <property type="match status" value="1"/>
</dbReference>
<accession>A0A106E0I8</accession>
<protein>
    <recommendedName>
        <fullName evidence="3">PAAR domain-containing protein</fullName>
    </recommendedName>
</protein>
<dbReference type="RefSeq" id="WP_060109485.1">
    <property type="nucleotide sequence ID" value="NZ_LPEQ01000136.1"/>
</dbReference>
<dbReference type="InterPro" id="IPR008727">
    <property type="entry name" value="PAAR_motif"/>
</dbReference>
<organism evidence="1 2">
    <name type="scientific">Burkholderia territorii</name>
    <dbReference type="NCBI Taxonomy" id="1503055"/>
    <lineage>
        <taxon>Bacteria</taxon>
        <taxon>Pseudomonadati</taxon>
        <taxon>Pseudomonadota</taxon>
        <taxon>Betaproteobacteria</taxon>
        <taxon>Burkholderiales</taxon>
        <taxon>Burkholderiaceae</taxon>
        <taxon>Burkholderia</taxon>
        <taxon>Burkholderia cepacia complex</taxon>
    </lineage>
</organism>